<keyword evidence="1" id="KW-0285">Flavoprotein</keyword>
<dbReference type="Gene3D" id="3.20.20.70">
    <property type="entry name" value="Aldolase class I"/>
    <property type="match status" value="1"/>
</dbReference>
<dbReference type="AlphaFoldDB" id="A0A1L4CXM8"/>
<dbReference type="CDD" id="cd04730">
    <property type="entry name" value="NPD_like"/>
    <property type="match status" value="1"/>
</dbReference>
<keyword evidence="4" id="KW-0223">Dioxygenase</keyword>
<evidence type="ECO:0000256" key="1">
    <source>
        <dbReference type="ARBA" id="ARBA00022630"/>
    </source>
</evidence>
<protein>
    <submittedName>
        <fullName evidence="4">2-nitropropane dioxygenase</fullName>
    </submittedName>
</protein>
<dbReference type="RefSeq" id="WP_148696419.1">
    <property type="nucleotide sequence ID" value="NZ_CP017834.1"/>
</dbReference>
<evidence type="ECO:0000256" key="2">
    <source>
        <dbReference type="ARBA" id="ARBA00022643"/>
    </source>
</evidence>
<name>A0A1L4CXM8_9BACT</name>
<keyword evidence="3" id="KW-0560">Oxidoreductase</keyword>
<evidence type="ECO:0000256" key="3">
    <source>
        <dbReference type="ARBA" id="ARBA00023002"/>
    </source>
</evidence>
<dbReference type="EMBL" id="CP017834">
    <property type="protein sequence ID" value="APJ02711.1"/>
    <property type="molecule type" value="Genomic_DNA"/>
</dbReference>
<dbReference type="KEGG" id="saqi:AXG55_01695"/>
<dbReference type="SUPFAM" id="SSF51412">
    <property type="entry name" value="Inosine monophosphate dehydrogenase (IMPDH)"/>
    <property type="match status" value="1"/>
</dbReference>
<dbReference type="InterPro" id="IPR004136">
    <property type="entry name" value="NMO"/>
</dbReference>
<dbReference type="Proteomes" id="UP000184731">
    <property type="component" value="Chromosome"/>
</dbReference>
<evidence type="ECO:0000313" key="4">
    <source>
        <dbReference type="EMBL" id="APJ02711.1"/>
    </source>
</evidence>
<organism evidence="4 5">
    <name type="scientific">Silvanigrella aquatica</name>
    <dbReference type="NCBI Taxonomy" id="1915309"/>
    <lineage>
        <taxon>Bacteria</taxon>
        <taxon>Pseudomonadati</taxon>
        <taxon>Bdellovibrionota</taxon>
        <taxon>Oligoflexia</taxon>
        <taxon>Silvanigrellales</taxon>
        <taxon>Silvanigrellaceae</taxon>
        <taxon>Silvanigrella</taxon>
    </lineage>
</organism>
<proteinExistence type="predicted"/>
<dbReference type="OrthoDB" id="5290203at2"/>
<dbReference type="PANTHER" id="PTHR32332">
    <property type="entry name" value="2-NITROPROPANE DIOXYGENASE"/>
    <property type="match status" value="1"/>
</dbReference>
<evidence type="ECO:0000313" key="5">
    <source>
        <dbReference type="Proteomes" id="UP000184731"/>
    </source>
</evidence>
<dbReference type="STRING" id="1915309.AXG55_01695"/>
<gene>
    <name evidence="4" type="ORF">AXG55_01695</name>
</gene>
<dbReference type="InterPro" id="IPR013785">
    <property type="entry name" value="Aldolase_TIM"/>
</dbReference>
<dbReference type="GO" id="GO:0051213">
    <property type="term" value="F:dioxygenase activity"/>
    <property type="evidence" value="ECO:0007669"/>
    <property type="project" value="UniProtKB-KW"/>
</dbReference>
<sequence>MNFETVFTKQVGIEFPIICGAMYPCSNPELVAAVSEAGGIGIIQPLSMVFVHKHEFRDGLRLIKNLTKKPIGMNIITEKSSKIYENRMRKWLDISLEEGVRFFVTSLGNPKWIVDLVKPLGGVVYHDVTEKKWAEKAIQSGVQGLICVNNRAGGHAGHLGAEKIYKDLLEFQVPIICAGGVGEKKEFLEALNLGYAGVQMGTRFIATKECHAHEDYKNAIIRATSNDIVLTEKISGVPVSVINTEYITRIGTKANFITKYMLQHKKMKHWMRLYYTLQSVWKLKRASLEGAGYKDYWQAGKSVDGCKSILSAKEVIQGLIS</sequence>
<keyword evidence="2" id="KW-0288">FMN</keyword>
<dbReference type="Pfam" id="PF03060">
    <property type="entry name" value="NMO"/>
    <property type="match status" value="1"/>
</dbReference>
<keyword evidence="5" id="KW-1185">Reference proteome</keyword>
<accession>A0A1L4CXM8</accession>
<dbReference type="GO" id="GO:0018580">
    <property type="term" value="F:nitronate monooxygenase activity"/>
    <property type="evidence" value="ECO:0007669"/>
    <property type="project" value="InterPro"/>
</dbReference>
<reference evidence="4 5" key="1">
    <citation type="submission" date="2016-10" db="EMBL/GenBank/DDBJ databases">
        <title>Silvanigrella aquatica sp. nov., isolated from a freshwater lake located in the Black Forest, Germany, description of Silvanigrellaceae fam. nov., Silvanigrellales ord. nov., reclassification of the order Bdellovibrionales in the class Oligoflexia, reclassification of the families Bacteriovoracaceae and Halobacteriovoraceae in the new order Bacteriovoracales ord. nov., and reclassification of the family Pseudobacteriovoracaceae in the order Oligoflexiales.</title>
        <authorList>
            <person name="Hahn M.W."/>
            <person name="Schmidt J."/>
            <person name="Koll U."/>
            <person name="Rohde M."/>
            <person name="Verbag S."/>
            <person name="Pitt A."/>
            <person name="Nakai R."/>
            <person name="Naganuma T."/>
            <person name="Lang E."/>
        </authorList>
    </citation>
    <scope>NUCLEOTIDE SEQUENCE [LARGE SCALE GENOMIC DNA]</scope>
    <source>
        <strain evidence="4 5">MWH-Nonnen-W8red</strain>
    </source>
</reference>